<dbReference type="Pfam" id="PF13545">
    <property type="entry name" value="HTH_Crp_2"/>
    <property type="match status" value="1"/>
</dbReference>
<evidence type="ECO:0000256" key="1">
    <source>
        <dbReference type="ARBA" id="ARBA00023015"/>
    </source>
</evidence>
<protein>
    <recommendedName>
        <fullName evidence="4">HTH crp-type domain-containing protein</fullName>
    </recommendedName>
</protein>
<dbReference type="InterPro" id="IPR012318">
    <property type="entry name" value="HTH_CRP"/>
</dbReference>
<sequence length="199" mass="22386">MATKPHRITRPGQITHPVSATRYVRRGGEICRPGAAGRPWRVLQGSIRLDHVIDDEHALAGLAVAGDIIGLETLLDNRYRYQASALVSCQLEPWYPDTVEEPAQASLQWLIASQARTVDMLALRIGRAHERICRLFAMLGHMPVELPRLRDIAEITGLVKETVSRTMTELHAQGLLRQDVRPRQSRVRRCSSHDAIMYA</sequence>
<dbReference type="RefSeq" id="WP_109062447.1">
    <property type="nucleotide sequence ID" value="NZ_QETA01000005.1"/>
</dbReference>
<dbReference type="EMBL" id="QETA01000005">
    <property type="protein sequence ID" value="PWF22209.1"/>
    <property type="molecule type" value="Genomic_DNA"/>
</dbReference>
<name>A0A2V1K0P8_9BURK</name>
<gene>
    <name evidence="5" type="ORF">DD235_12575</name>
</gene>
<evidence type="ECO:0000259" key="4">
    <source>
        <dbReference type="Pfam" id="PF13545"/>
    </source>
</evidence>
<reference evidence="6" key="1">
    <citation type="submission" date="2018-05" db="EMBL/GenBank/DDBJ databases">
        <authorList>
            <person name="Li Y."/>
        </authorList>
    </citation>
    <scope>NUCLEOTIDE SEQUENCE [LARGE SCALE GENOMIC DNA]</scope>
    <source>
        <strain evidence="6">3d-2-2</strain>
    </source>
</reference>
<keyword evidence="2" id="KW-0238">DNA-binding</keyword>
<dbReference type="InterPro" id="IPR018490">
    <property type="entry name" value="cNMP-bd_dom_sf"/>
</dbReference>
<dbReference type="GO" id="GO:0006355">
    <property type="term" value="P:regulation of DNA-templated transcription"/>
    <property type="evidence" value="ECO:0007669"/>
    <property type="project" value="InterPro"/>
</dbReference>
<dbReference type="GO" id="GO:0003677">
    <property type="term" value="F:DNA binding"/>
    <property type="evidence" value="ECO:0007669"/>
    <property type="project" value="UniProtKB-KW"/>
</dbReference>
<dbReference type="InterPro" id="IPR014710">
    <property type="entry name" value="RmlC-like_jellyroll"/>
</dbReference>
<organism evidence="5 6">
    <name type="scientific">Corticimicrobacter populi</name>
    <dbReference type="NCBI Taxonomy" id="2175229"/>
    <lineage>
        <taxon>Bacteria</taxon>
        <taxon>Pseudomonadati</taxon>
        <taxon>Pseudomonadota</taxon>
        <taxon>Betaproteobacteria</taxon>
        <taxon>Burkholderiales</taxon>
        <taxon>Alcaligenaceae</taxon>
        <taxon>Corticimicrobacter</taxon>
    </lineage>
</organism>
<evidence type="ECO:0000313" key="5">
    <source>
        <dbReference type="EMBL" id="PWF22209.1"/>
    </source>
</evidence>
<accession>A0A2V1K0P8</accession>
<dbReference type="SUPFAM" id="SSF51206">
    <property type="entry name" value="cAMP-binding domain-like"/>
    <property type="match status" value="1"/>
</dbReference>
<evidence type="ECO:0000256" key="3">
    <source>
        <dbReference type="ARBA" id="ARBA00023163"/>
    </source>
</evidence>
<evidence type="ECO:0000256" key="2">
    <source>
        <dbReference type="ARBA" id="ARBA00023125"/>
    </source>
</evidence>
<feature type="domain" description="HTH crp-type" evidence="4">
    <location>
        <begin position="130"/>
        <end position="179"/>
    </location>
</feature>
<dbReference type="InterPro" id="IPR036390">
    <property type="entry name" value="WH_DNA-bd_sf"/>
</dbReference>
<dbReference type="Gene3D" id="2.60.120.10">
    <property type="entry name" value="Jelly Rolls"/>
    <property type="match status" value="1"/>
</dbReference>
<dbReference type="AlphaFoldDB" id="A0A2V1K0P8"/>
<keyword evidence="6" id="KW-1185">Reference proteome</keyword>
<keyword evidence="1" id="KW-0805">Transcription regulation</keyword>
<comment type="caution">
    <text evidence="5">The sequence shown here is derived from an EMBL/GenBank/DDBJ whole genome shotgun (WGS) entry which is preliminary data.</text>
</comment>
<dbReference type="SUPFAM" id="SSF46785">
    <property type="entry name" value="Winged helix' DNA-binding domain"/>
    <property type="match status" value="1"/>
</dbReference>
<dbReference type="Proteomes" id="UP000245212">
    <property type="component" value="Unassembled WGS sequence"/>
</dbReference>
<keyword evidence="3" id="KW-0804">Transcription</keyword>
<evidence type="ECO:0000313" key="6">
    <source>
        <dbReference type="Proteomes" id="UP000245212"/>
    </source>
</evidence>
<proteinExistence type="predicted"/>